<dbReference type="SUPFAM" id="SSF48452">
    <property type="entry name" value="TPR-like"/>
    <property type="match status" value="1"/>
</dbReference>
<dbReference type="Gene3D" id="1.10.1070.11">
    <property type="entry name" value="Phosphatidylinositol 3-/4-kinase, catalytic domain"/>
    <property type="match status" value="1"/>
</dbReference>
<keyword evidence="11" id="KW-0234">DNA repair</keyword>
<dbReference type="InterPro" id="IPR011009">
    <property type="entry name" value="Kinase-like_dom_sf"/>
</dbReference>
<name>A0A2V1E2T0_9PLEO</name>
<evidence type="ECO:0000256" key="3">
    <source>
        <dbReference type="ARBA" id="ARBA00011370"/>
    </source>
</evidence>
<feature type="domain" description="FATC" evidence="19">
    <location>
        <begin position="2515"/>
        <end position="2547"/>
    </location>
</feature>
<dbReference type="GO" id="GO:0005524">
    <property type="term" value="F:ATP binding"/>
    <property type="evidence" value="ECO:0007669"/>
    <property type="project" value="UniProtKB-KW"/>
</dbReference>
<comment type="similarity">
    <text evidence="2">Belongs to the PI3/PI4-kinase family. ATM subfamily.</text>
</comment>
<evidence type="ECO:0000256" key="13">
    <source>
        <dbReference type="ARBA" id="ARBA00025079"/>
    </source>
</evidence>
<evidence type="ECO:0000256" key="6">
    <source>
        <dbReference type="ARBA" id="ARBA00022679"/>
    </source>
</evidence>
<dbReference type="InterPro" id="IPR014009">
    <property type="entry name" value="PIK_FAT"/>
</dbReference>
<dbReference type="InterPro" id="IPR012993">
    <property type="entry name" value="UME"/>
</dbReference>
<evidence type="ECO:0000256" key="16">
    <source>
        <dbReference type="SAM" id="MobiDB-lite"/>
    </source>
</evidence>
<evidence type="ECO:0000256" key="2">
    <source>
        <dbReference type="ARBA" id="ARBA00010769"/>
    </source>
</evidence>
<dbReference type="OrthoDB" id="381190at2759"/>
<dbReference type="InterPro" id="IPR003152">
    <property type="entry name" value="FATC_dom"/>
</dbReference>
<evidence type="ECO:0000256" key="5">
    <source>
        <dbReference type="ARBA" id="ARBA00022527"/>
    </source>
</evidence>
<dbReference type="GO" id="GO:0000723">
    <property type="term" value="P:telomere maintenance"/>
    <property type="evidence" value="ECO:0007669"/>
    <property type="project" value="TreeGrafter"/>
</dbReference>
<evidence type="ECO:0000259" key="19">
    <source>
        <dbReference type="PROSITE" id="PS51190"/>
    </source>
</evidence>
<evidence type="ECO:0000259" key="17">
    <source>
        <dbReference type="PROSITE" id="PS50290"/>
    </source>
</evidence>
<dbReference type="InterPro" id="IPR016024">
    <property type="entry name" value="ARM-type_fold"/>
</dbReference>
<keyword evidence="6" id="KW-0808">Transferase</keyword>
<dbReference type="SMART" id="SM01343">
    <property type="entry name" value="FATC"/>
    <property type="match status" value="1"/>
</dbReference>
<organism evidence="20 21">
    <name type="scientific">Periconia macrospinosa</name>
    <dbReference type="NCBI Taxonomy" id="97972"/>
    <lineage>
        <taxon>Eukaryota</taxon>
        <taxon>Fungi</taxon>
        <taxon>Dikarya</taxon>
        <taxon>Ascomycota</taxon>
        <taxon>Pezizomycotina</taxon>
        <taxon>Dothideomycetes</taxon>
        <taxon>Pleosporomycetidae</taxon>
        <taxon>Pleosporales</taxon>
        <taxon>Massarineae</taxon>
        <taxon>Periconiaceae</taxon>
        <taxon>Periconia</taxon>
    </lineage>
</organism>
<dbReference type="CDD" id="cd00892">
    <property type="entry name" value="PIKKc_ATR"/>
    <property type="match status" value="1"/>
</dbReference>
<evidence type="ECO:0000259" key="18">
    <source>
        <dbReference type="PROSITE" id="PS51189"/>
    </source>
</evidence>
<keyword evidence="21" id="KW-1185">Reference proteome</keyword>
<accession>A0A2V1E2T0</accession>
<dbReference type="Proteomes" id="UP000244855">
    <property type="component" value="Unassembled WGS sequence"/>
</dbReference>
<dbReference type="InterPro" id="IPR036940">
    <property type="entry name" value="PI3/4_kinase_cat_sf"/>
</dbReference>
<evidence type="ECO:0000256" key="10">
    <source>
        <dbReference type="ARBA" id="ARBA00022840"/>
    </source>
</evidence>
<evidence type="ECO:0000256" key="1">
    <source>
        <dbReference type="ARBA" id="ARBA00004123"/>
    </source>
</evidence>
<evidence type="ECO:0000256" key="11">
    <source>
        <dbReference type="ARBA" id="ARBA00023204"/>
    </source>
</evidence>
<comment type="catalytic activity">
    <reaction evidence="15">
        <text>L-seryl-[protein] + ATP = O-phospho-L-seryl-[protein] + ADP + H(+)</text>
        <dbReference type="Rhea" id="RHEA:17989"/>
        <dbReference type="Rhea" id="RHEA-COMP:9863"/>
        <dbReference type="Rhea" id="RHEA-COMP:11604"/>
        <dbReference type="ChEBI" id="CHEBI:15378"/>
        <dbReference type="ChEBI" id="CHEBI:29999"/>
        <dbReference type="ChEBI" id="CHEBI:30616"/>
        <dbReference type="ChEBI" id="CHEBI:83421"/>
        <dbReference type="ChEBI" id="CHEBI:456216"/>
        <dbReference type="EC" id="2.7.11.1"/>
    </reaction>
</comment>
<dbReference type="PANTHER" id="PTHR11139">
    <property type="entry name" value="ATAXIA TELANGIECTASIA MUTATED ATM -RELATED"/>
    <property type="match status" value="1"/>
</dbReference>
<feature type="compositionally biased region" description="Polar residues" evidence="16">
    <location>
        <begin position="42"/>
        <end position="53"/>
    </location>
</feature>
<dbReference type="InterPro" id="IPR018936">
    <property type="entry name" value="PI3/4_kinase_CS"/>
</dbReference>
<feature type="compositionally biased region" description="Low complexity" evidence="16">
    <location>
        <begin position="58"/>
        <end position="74"/>
    </location>
</feature>
<keyword evidence="9" id="KW-0418">Kinase</keyword>
<dbReference type="SUPFAM" id="SSF48371">
    <property type="entry name" value="ARM repeat"/>
    <property type="match status" value="1"/>
</dbReference>
<dbReference type="InterPro" id="IPR057564">
    <property type="entry name" value="HEAT_ATR"/>
</dbReference>
<keyword evidence="7" id="KW-0547">Nucleotide-binding</keyword>
<comment type="subcellular location">
    <subcellularLocation>
        <location evidence="1">Nucleus</location>
    </subcellularLocation>
</comment>
<gene>
    <name evidence="20" type="ORF">DM02DRAFT_555649</name>
</gene>
<dbReference type="GO" id="GO:0006281">
    <property type="term" value="P:DNA repair"/>
    <property type="evidence" value="ECO:0007669"/>
    <property type="project" value="UniProtKB-KW"/>
</dbReference>
<dbReference type="Pfam" id="PF23593">
    <property type="entry name" value="HEAT_ATR"/>
    <property type="match status" value="1"/>
</dbReference>
<proteinExistence type="inferred from homology"/>
<dbReference type="Pfam" id="PF02260">
    <property type="entry name" value="FATC"/>
    <property type="match status" value="1"/>
</dbReference>
<evidence type="ECO:0000256" key="8">
    <source>
        <dbReference type="ARBA" id="ARBA00022763"/>
    </source>
</evidence>
<dbReference type="GO" id="GO:0005634">
    <property type="term" value="C:nucleus"/>
    <property type="evidence" value="ECO:0007669"/>
    <property type="project" value="UniProtKB-SubCell"/>
</dbReference>
<dbReference type="SMART" id="SM00146">
    <property type="entry name" value="PI3Kc"/>
    <property type="match status" value="1"/>
</dbReference>
<dbReference type="Pfam" id="PF08064">
    <property type="entry name" value="UME"/>
    <property type="match status" value="1"/>
</dbReference>
<keyword evidence="12" id="KW-0539">Nucleus</keyword>
<dbReference type="SMART" id="SM00802">
    <property type="entry name" value="UME"/>
    <property type="match status" value="1"/>
</dbReference>
<dbReference type="EMBL" id="KZ805318">
    <property type="protein sequence ID" value="PVI04837.1"/>
    <property type="molecule type" value="Genomic_DNA"/>
</dbReference>
<dbReference type="PROSITE" id="PS50290">
    <property type="entry name" value="PI3_4_KINASE_3"/>
    <property type="match status" value="1"/>
</dbReference>
<evidence type="ECO:0000256" key="14">
    <source>
        <dbReference type="ARBA" id="ARBA00047899"/>
    </source>
</evidence>
<evidence type="ECO:0000256" key="9">
    <source>
        <dbReference type="ARBA" id="ARBA00022777"/>
    </source>
</evidence>
<feature type="compositionally biased region" description="Polar residues" evidence="16">
    <location>
        <begin position="25"/>
        <end position="34"/>
    </location>
</feature>
<dbReference type="Pfam" id="PF00454">
    <property type="entry name" value="PI3_PI4_kinase"/>
    <property type="match status" value="1"/>
</dbReference>
<dbReference type="EC" id="2.7.11.1" evidence="4"/>
<dbReference type="SUPFAM" id="SSF56112">
    <property type="entry name" value="Protein kinase-like (PK-like)"/>
    <property type="match status" value="1"/>
</dbReference>
<evidence type="ECO:0000313" key="20">
    <source>
        <dbReference type="EMBL" id="PVI04837.1"/>
    </source>
</evidence>
<protein>
    <recommendedName>
        <fullName evidence="4">non-specific serine/threonine protein kinase</fullName>
        <ecNumber evidence="4">2.7.11.1</ecNumber>
    </recommendedName>
</protein>
<dbReference type="STRING" id="97972.A0A2V1E2T0"/>
<feature type="region of interest" description="Disordered" evidence="16">
    <location>
        <begin position="971"/>
        <end position="991"/>
    </location>
</feature>
<dbReference type="PROSITE" id="PS51190">
    <property type="entry name" value="FATC"/>
    <property type="match status" value="1"/>
</dbReference>
<dbReference type="InterPro" id="IPR050517">
    <property type="entry name" value="DDR_Repair_Kinase"/>
</dbReference>
<keyword evidence="5" id="KW-0723">Serine/threonine-protein kinase</keyword>
<evidence type="ECO:0000256" key="4">
    <source>
        <dbReference type="ARBA" id="ARBA00012513"/>
    </source>
</evidence>
<evidence type="ECO:0000256" key="12">
    <source>
        <dbReference type="ARBA" id="ARBA00023242"/>
    </source>
</evidence>
<feature type="domain" description="PI3K/PI4K catalytic" evidence="17">
    <location>
        <begin position="2209"/>
        <end position="2514"/>
    </location>
</feature>
<dbReference type="PROSITE" id="PS51189">
    <property type="entry name" value="FAT"/>
    <property type="match status" value="1"/>
</dbReference>
<evidence type="ECO:0000256" key="7">
    <source>
        <dbReference type="ARBA" id="ARBA00022741"/>
    </source>
</evidence>
<dbReference type="InterPro" id="IPR003151">
    <property type="entry name" value="PIK-rel_kinase_FAT"/>
</dbReference>
<dbReference type="Pfam" id="PF02259">
    <property type="entry name" value="FAT"/>
    <property type="match status" value="1"/>
</dbReference>
<feature type="domain" description="FAT" evidence="18">
    <location>
        <begin position="1522"/>
        <end position="2097"/>
    </location>
</feature>
<feature type="compositionally biased region" description="Low complexity" evidence="16">
    <location>
        <begin position="8"/>
        <end position="17"/>
    </location>
</feature>
<reference evidence="20 21" key="1">
    <citation type="journal article" date="2018" name="Sci. Rep.">
        <title>Comparative genomics provides insights into the lifestyle and reveals functional heterogeneity of dark septate endophytic fungi.</title>
        <authorList>
            <person name="Knapp D.G."/>
            <person name="Nemeth J.B."/>
            <person name="Barry K."/>
            <person name="Hainaut M."/>
            <person name="Henrissat B."/>
            <person name="Johnson J."/>
            <person name="Kuo A."/>
            <person name="Lim J.H.P."/>
            <person name="Lipzen A."/>
            <person name="Nolan M."/>
            <person name="Ohm R.A."/>
            <person name="Tamas L."/>
            <person name="Grigoriev I.V."/>
            <person name="Spatafora J.W."/>
            <person name="Nagy L.G."/>
            <person name="Kovacs G.M."/>
        </authorList>
    </citation>
    <scope>NUCLEOTIDE SEQUENCE [LARGE SCALE GENOMIC DNA]</scope>
    <source>
        <strain evidence="20 21">DSE2036</strain>
    </source>
</reference>
<dbReference type="InterPro" id="IPR056802">
    <property type="entry name" value="ATR-like_M-HEAT"/>
</dbReference>
<sequence>MARKGGNATQQRQGPQRPAAPPRQDNGNSSTYNSGGPPPSTIPAQIIQSAANKDSQRRTSNSNSNNGNSNVSAVGQSSFVDQVKEFLRKPELEDGDDVCIAFAFTITNGGLDPLFTAASASRNDPFAAAKSSFSAHLDEQGHVCLAALSSIFLQRSRLLLAPVHVDGAVAVDNGTPRPPIIVWLLPKLIGLLALEGLAAIHDDVRSLLEMCVVALWRAADALEHVRALLGVYRSCVESILLSATFEDPPQDTFSLDLPCSSSIGQFWPESQKLVALPESLQKTISSPFQAIYVGFQLLRVIFPARNDFRIGSSALSYERFLPWALDSAVSLWRCFQNWAAVSGTVSLRGELEGVYLQLLETIALPRLDVEDSFSCSTKSAMVFVPALMSMIQYCSESQCHEATQIRLAVLLNHLHMIADTLADGRPRSQRLSCLGHLIRDFVEPSINDYCQDVNTLSSLHRDLQLSLCLWTAPGSWPPEVEELRTQLCSETDHCFLSEELNEDSISRSLVGPFHAMCVEAAFEGLEPPAKRRRTSPKPEEGESDVYDQIVMVLNGSTADSPVLNLSSLDQIVRARYSQLPNDKEESDQEQRELLMAFSRIACAGARCLQSSGSLSETWKDKVCVVCDATSVQRDDKPKYWDTDPDNQAWIDVVAGMLTVIEEERFENSAKSRVLMAVAIGRVFNHLSRADYLSLSSSLGEWLLKTLTRSLREARITASRSLMAFLRNDIPKPVRDRNRKDTLAFFGELSERNIPGIQETLVMAYGQAARVSGEVERQIILGQLVNYLGHPNTVICGVAYNELASLAHDLGVSCKDMFQPYWRTIGFSVVDELLKKPQKAQYICDLMGISIEQFLGDVHGDILAVLVLNKRKDILDRIAKARRTTVGDICMQPRVHLARILALLLCQKGKNVERQAMACLTAVESRFGEKELHDLVHQEPALVACEVLKLAAESSREDKTVYHDGFRKVAIQNEAGENPRDGRKSKPTNASDAEKLESFISTHILGVMTEFSNVIENSTGNQPLSEQRRCVGAIKELIALAGPDCCYALPQIRACLQSAMDTADLCDQAFDVWTSLLGTLETEHLKAIIDQTFALIIHNWPSFSEESQLKAGKALEMLRSQHNAMLQERIAYIPSLASIPMFSKLEAEMTRLRAKIEPVVLFGIFGERCNDENVIVVRQALKELIPFLEDHQKQLHLSAIGQKPIPALATLSRSLLDACVRFAGKDMDIPRLCAQCLGIIGGLDPYRIETVRDKKRILVLSNFQSADEGINFAAFMLENVIVDVFLTTTNPQSQGFLAYLMQELCKACGFKREMTTLTQRPRYSQPSTAMQRWEQMPEPVRNVITPFLSSRYSFRHKTDDAQVQYPIFTRTISHGTWLRKFTYDLLLKAKEPNAQIIFNCVASVLRRQDLSIAAFILPFAALSAILDDNGQGDAIVKELLNVLNTDLQTADQTEAANIKQCSENVFEIIDYFALWLHEKQKKMTEARVTAYKTGRGMMEKDETDFVVQVSKLEGILHQIPAKVISKRAVECGSYTRALFHWEKYYREEQSRSEAVGDPFAKDELLQHLQYIYAQIDEPDGVEGLSAHLQVLNSEQQIMEDRKAGRWTAAQSWYELALAEKPKDQETQINLLTCLKESGQYDAILNYVDGFHASDSISSSTLPFAAEAAWTSGKWDQLEKILNFTSDRPTNDFNVGIGKALLALKYQNEGEFKQSIDDMRGALAKSLTPSSTDSLHAAHDQLVKLHTLYELEAISGMSSRTTPVREVIMENLDRRLDILGAYTSDKQYLLGVRRAAMTLSGVGFSNLDISSAWLTTASLLRKGDFTPAAFNAILHASQLGDDASKIEYSKMLWKEGHHRKAIQNIRGAITSNSFQTRDQKAMDPTVSVATAAADGPQAPNRVKAHAQLLLAKWLDQAGQTNHNVLKEEYGKGIMTFPKWDKGHYYLGRYYLKIYETEKAMPAPKQTQVFVAGELTKLVVENFTRSTVYGAKYYHQTIPKLLTLWLDMGTEVNDAMPRFPKDKELFQHKVNHLDYINKYIKRYANERMPAYPWYTALPQIITRISHPNKNVWEVLQNIILKVMAQYPQQALWSLYALLHSTQDGRRIRGTTILQKLRDSGKRKGANIDLKSLILHGQRLTDALLTACDAHIEPRAAHVSLSRDLGFKMSLAPCALVVPIEAAMTLTLPSGNDSRMIRAHNPFPQETITISEFQDDVLVLSSLQRPRKLVVRGSDGRSYGLMCKPKDDLRKDQRLMEFNAMINRAFQRDTESTKRRLYIKTYAVTPLNEECGAIEWVEGLKPMRDIIIRLYRQKNVVIDYSEIRTLLNEASSSPSKTPIFTHKILRRFPPVMHEWFLEAFPEPEAWFAARLRYMRSCAVMSIVGHVLGLGDRHGENVLLEEGNGGTFHVDFNCLFDKGLTFEKPELVPFRLTHNMVDAMGPTGVEGPFRATSEITYSLLRQHLDTLITILETFVHDPTTDFVGGQARKKKRIPGVPETPREVLEMVRGKVEGEVRGESLKLSVEGYVEWLISQAMDPARLAGMYIGWCAFF</sequence>
<dbReference type="Gene3D" id="3.30.1010.10">
    <property type="entry name" value="Phosphatidylinositol 3-kinase Catalytic Subunit, Chain A, domain 4"/>
    <property type="match status" value="1"/>
</dbReference>
<feature type="region of interest" description="Disordered" evidence="16">
    <location>
        <begin position="1"/>
        <end position="74"/>
    </location>
</feature>
<dbReference type="PANTHER" id="PTHR11139:SF125">
    <property type="entry name" value="SERINE_THREONINE-PROTEIN KINASE MEC1"/>
    <property type="match status" value="1"/>
</dbReference>
<keyword evidence="10" id="KW-0067">ATP-binding</keyword>
<comment type="function">
    <text evidence="13">Serine/threonine protein kinase which activates checkpoint signaling upon genotoxic stresses such as ionizing radiation (IR), ultraviolet light (UV), or DNA replication stalling, thereby acting as a DNA damage sensor. Recognizes the substrate consensus sequence [ST]-Q. Phosphorylates histone H2A to form H2AS128ph (gamma-H2A) at sites of DNA damage, involved in the regulation of DNA damage response mechanism. Required for the control of telomere length and genome stability.</text>
</comment>
<evidence type="ECO:0000256" key="15">
    <source>
        <dbReference type="ARBA" id="ARBA00048679"/>
    </source>
</evidence>
<dbReference type="FunFam" id="1.10.1070.11:FF:000031">
    <property type="entry name" value="Phosphatidyl inositol 3-kinase"/>
    <property type="match status" value="1"/>
</dbReference>
<dbReference type="InterPro" id="IPR011990">
    <property type="entry name" value="TPR-like_helical_dom_sf"/>
</dbReference>
<dbReference type="Pfam" id="PF25030">
    <property type="entry name" value="M-HEAT_ATR"/>
    <property type="match status" value="1"/>
</dbReference>
<dbReference type="GO" id="GO:0004674">
    <property type="term" value="F:protein serine/threonine kinase activity"/>
    <property type="evidence" value="ECO:0007669"/>
    <property type="project" value="UniProtKB-KW"/>
</dbReference>
<dbReference type="InterPro" id="IPR000403">
    <property type="entry name" value="PI3/4_kinase_cat_dom"/>
</dbReference>
<evidence type="ECO:0000313" key="21">
    <source>
        <dbReference type="Proteomes" id="UP000244855"/>
    </source>
</evidence>
<dbReference type="Gene3D" id="1.25.40.10">
    <property type="entry name" value="Tetratricopeptide repeat domain"/>
    <property type="match status" value="1"/>
</dbReference>
<dbReference type="GO" id="GO:0000077">
    <property type="term" value="P:DNA damage checkpoint signaling"/>
    <property type="evidence" value="ECO:0007669"/>
    <property type="project" value="TreeGrafter"/>
</dbReference>
<comment type="subunit">
    <text evidence="3">Associates with DNA double-strand breaks.</text>
</comment>
<keyword evidence="8" id="KW-0227">DNA damage</keyword>
<dbReference type="PROSITE" id="PS00916">
    <property type="entry name" value="PI3_4_KINASE_2"/>
    <property type="match status" value="1"/>
</dbReference>
<comment type="catalytic activity">
    <reaction evidence="14">
        <text>L-threonyl-[protein] + ATP = O-phospho-L-threonyl-[protein] + ADP + H(+)</text>
        <dbReference type="Rhea" id="RHEA:46608"/>
        <dbReference type="Rhea" id="RHEA-COMP:11060"/>
        <dbReference type="Rhea" id="RHEA-COMP:11605"/>
        <dbReference type="ChEBI" id="CHEBI:15378"/>
        <dbReference type="ChEBI" id="CHEBI:30013"/>
        <dbReference type="ChEBI" id="CHEBI:30616"/>
        <dbReference type="ChEBI" id="CHEBI:61977"/>
        <dbReference type="ChEBI" id="CHEBI:456216"/>
        <dbReference type="EC" id="2.7.11.1"/>
    </reaction>
</comment>
<dbReference type="GO" id="GO:0005694">
    <property type="term" value="C:chromosome"/>
    <property type="evidence" value="ECO:0007669"/>
    <property type="project" value="TreeGrafter"/>
</dbReference>